<accession>A0A5A7N437</accession>
<gene>
    <name evidence="1" type="ORF">JCM17845_27530</name>
</gene>
<sequence length="68" mass="7086">MAINKVKKPRPYVPTSDKGCIIGVQTAQIAATGFHGKPVNTCPRSHSATAHAKANTIMPLGPARLHGA</sequence>
<protein>
    <submittedName>
        <fullName evidence="1">Uncharacterized protein</fullName>
    </submittedName>
</protein>
<keyword evidence="2" id="KW-1185">Reference proteome</keyword>
<dbReference type="AlphaFoldDB" id="A0A5A7N437"/>
<reference evidence="1 2" key="1">
    <citation type="submission" date="2019-09" db="EMBL/GenBank/DDBJ databases">
        <title>NBRP : Genome information of microbial organism related human and environment.</title>
        <authorList>
            <person name="Hattori M."/>
            <person name="Oshima K."/>
            <person name="Inaba H."/>
            <person name="Suda W."/>
            <person name="Sakamoto M."/>
            <person name="Iino T."/>
            <person name="Kitahara M."/>
            <person name="Oshida Y."/>
            <person name="Iida T."/>
            <person name="Kudo T."/>
            <person name="Itoh T."/>
            <person name="Ohkuma M."/>
        </authorList>
    </citation>
    <scope>NUCLEOTIDE SEQUENCE [LARGE SCALE GENOMIC DNA]</scope>
    <source>
        <strain evidence="1 2">Mie-1</strain>
    </source>
</reference>
<evidence type="ECO:0000313" key="2">
    <source>
        <dbReference type="Proteomes" id="UP000325187"/>
    </source>
</evidence>
<proteinExistence type="predicted"/>
<name>A0A5A7N437_9PROT</name>
<comment type="caution">
    <text evidence="1">The sequence shown here is derived from an EMBL/GenBank/DDBJ whole genome shotgun (WGS) entry which is preliminary data.</text>
</comment>
<organism evidence="1 2">
    <name type="scientific">Iodidimonas gelatinilytica</name>
    <dbReference type="NCBI Taxonomy" id="1236966"/>
    <lineage>
        <taxon>Bacteria</taxon>
        <taxon>Pseudomonadati</taxon>
        <taxon>Pseudomonadota</taxon>
        <taxon>Alphaproteobacteria</taxon>
        <taxon>Iodidimonadales</taxon>
        <taxon>Iodidimonadaceae</taxon>
        <taxon>Iodidimonas</taxon>
    </lineage>
</organism>
<evidence type="ECO:0000313" key="1">
    <source>
        <dbReference type="EMBL" id="GER02130.1"/>
    </source>
</evidence>
<dbReference type="Proteomes" id="UP000325187">
    <property type="component" value="Unassembled WGS sequence"/>
</dbReference>
<dbReference type="EMBL" id="BKCM01000018">
    <property type="protein sequence ID" value="GER02130.1"/>
    <property type="molecule type" value="Genomic_DNA"/>
</dbReference>